<dbReference type="WBParaSite" id="ACRNAN_scaffold7231.g18852.t1">
    <property type="protein sequence ID" value="ACRNAN_scaffold7231.g18852.t1"/>
    <property type="gene ID" value="ACRNAN_scaffold7231.g18852"/>
</dbReference>
<accession>A0A914ED82</accession>
<dbReference type="Proteomes" id="UP000887540">
    <property type="component" value="Unplaced"/>
</dbReference>
<dbReference type="Gene3D" id="1.10.510.10">
    <property type="entry name" value="Transferase(Phosphotransferase) domain 1"/>
    <property type="match status" value="1"/>
</dbReference>
<feature type="chain" id="PRO_5038114824" evidence="1">
    <location>
        <begin position="18"/>
        <end position="203"/>
    </location>
</feature>
<evidence type="ECO:0000259" key="2">
    <source>
        <dbReference type="PROSITE" id="PS50011"/>
    </source>
</evidence>
<evidence type="ECO:0000313" key="4">
    <source>
        <dbReference type="WBParaSite" id="ACRNAN_scaffold7231.g18852.t1"/>
    </source>
</evidence>
<dbReference type="InterPro" id="IPR011009">
    <property type="entry name" value="Kinase-like_dom_sf"/>
</dbReference>
<dbReference type="AlphaFoldDB" id="A0A914ED82"/>
<evidence type="ECO:0000256" key="1">
    <source>
        <dbReference type="SAM" id="SignalP"/>
    </source>
</evidence>
<dbReference type="GO" id="GO:0005524">
    <property type="term" value="F:ATP binding"/>
    <property type="evidence" value="ECO:0007669"/>
    <property type="project" value="InterPro"/>
</dbReference>
<evidence type="ECO:0000313" key="3">
    <source>
        <dbReference type="Proteomes" id="UP000887540"/>
    </source>
</evidence>
<dbReference type="Pfam" id="PF00069">
    <property type="entry name" value="Pkinase"/>
    <property type="match status" value="1"/>
</dbReference>
<feature type="signal peptide" evidence="1">
    <location>
        <begin position="1"/>
        <end position="17"/>
    </location>
</feature>
<reference evidence="4" key="1">
    <citation type="submission" date="2022-11" db="UniProtKB">
        <authorList>
            <consortium name="WormBaseParasite"/>
        </authorList>
    </citation>
    <scope>IDENTIFICATION</scope>
</reference>
<dbReference type="GO" id="GO:0004672">
    <property type="term" value="F:protein kinase activity"/>
    <property type="evidence" value="ECO:0007669"/>
    <property type="project" value="InterPro"/>
</dbReference>
<name>A0A914ED82_9BILA</name>
<protein>
    <submittedName>
        <fullName evidence="4">Protein kinase domain-containing protein</fullName>
    </submittedName>
</protein>
<organism evidence="3 4">
    <name type="scientific">Acrobeloides nanus</name>
    <dbReference type="NCBI Taxonomy" id="290746"/>
    <lineage>
        <taxon>Eukaryota</taxon>
        <taxon>Metazoa</taxon>
        <taxon>Ecdysozoa</taxon>
        <taxon>Nematoda</taxon>
        <taxon>Chromadorea</taxon>
        <taxon>Rhabditida</taxon>
        <taxon>Tylenchina</taxon>
        <taxon>Cephalobomorpha</taxon>
        <taxon>Cephaloboidea</taxon>
        <taxon>Cephalobidae</taxon>
        <taxon>Acrobeloides</taxon>
    </lineage>
</organism>
<sequence length="203" mass="23074">MWSLGIIVYLLLSGVSPFYDDNEDVIPIKVSKGEWEFIEEFDEFSEEARDFVSKLLVIDKSQRMLPTACLAHPWLAAHHEKFKNIEELRAPTEGKTVDTEKLKKYVKNKTFRKTVFGVMFANRVSKTIGVLKAASSRLKRSMSLRKLSKDDEPSSSSDRISVCTAELDFKTENEAQAEATEVVKSRRHETCSINVDVTSHAKI</sequence>
<feature type="domain" description="Protein kinase" evidence="2">
    <location>
        <begin position="1"/>
        <end position="75"/>
    </location>
</feature>
<dbReference type="InterPro" id="IPR000719">
    <property type="entry name" value="Prot_kinase_dom"/>
</dbReference>
<keyword evidence="1" id="KW-0732">Signal</keyword>
<dbReference type="PANTHER" id="PTHR24347">
    <property type="entry name" value="SERINE/THREONINE-PROTEIN KINASE"/>
    <property type="match status" value="1"/>
</dbReference>
<keyword evidence="3" id="KW-1185">Reference proteome</keyword>
<dbReference type="SUPFAM" id="SSF56112">
    <property type="entry name" value="Protein kinase-like (PK-like)"/>
    <property type="match status" value="1"/>
</dbReference>
<proteinExistence type="predicted"/>
<dbReference type="PROSITE" id="PS50011">
    <property type="entry name" value="PROTEIN_KINASE_DOM"/>
    <property type="match status" value="1"/>
</dbReference>